<reference evidence="1" key="2">
    <citation type="journal article" date="2023" name="Plant Pathol.">
        <title>Dismantling and reorganizing Pseudomonas marginalis sensu#lato.</title>
        <authorList>
            <person name="Sawada H."/>
            <person name="Fujikawa T."/>
            <person name="Satou M."/>
        </authorList>
    </citation>
    <scope>NUCLEOTIDE SEQUENCE</scope>
    <source>
        <strain evidence="1">MAFF 301350</strain>
    </source>
</reference>
<name>A0A9Q2XPC0_9PSED</name>
<proteinExistence type="predicted"/>
<sequence>MNSTNGNSALSDKSQHGYEILDGHNDNIAVKTGVSGGRITADGQSYRGNSQAARWNKNAGEPGRYQSVLVKSIPEGPGARKDILQWESENAARLRAIGQLADPTKHVRP</sequence>
<evidence type="ECO:0000313" key="1">
    <source>
        <dbReference type="EMBL" id="MBV6290498.1"/>
    </source>
</evidence>
<accession>A0A9Q2XPC0</accession>
<organism evidence="1 2">
    <name type="scientific">Pseudomonas aegrilactucae</name>
    <dbReference type="NCBI Taxonomy" id="2854028"/>
    <lineage>
        <taxon>Bacteria</taxon>
        <taxon>Pseudomonadati</taxon>
        <taxon>Pseudomonadota</taxon>
        <taxon>Gammaproteobacteria</taxon>
        <taxon>Pseudomonadales</taxon>
        <taxon>Pseudomonadaceae</taxon>
        <taxon>Pseudomonas</taxon>
    </lineage>
</organism>
<gene>
    <name evidence="1" type="ORF">KUO17_26385</name>
</gene>
<dbReference type="RefSeq" id="WP_217978478.1">
    <property type="nucleotide sequence ID" value="NZ_JAHTBI010000176.1"/>
</dbReference>
<comment type="caution">
    <text evidence="1">The sequence shown here is derived from an EMBL/GenBank/DDBJ whole genome shotgun (WGS) entry which is preliminary data.</text>
</comment>
<reference evidence="1" key="1">
    <citation type="journal article" date="2022" name="Int. J. Syst. Evol. Microbiol.">
        <title>Pseudomonas aegrilactucae sp. nov. and Pseudomonas morbosilactucae sp. nov., pathogens causing bacterial rot of lettuce in Japan.</title>
        <authorList>
            <person name="Sawada H."/>
            <person name="Fujikawa T."/>
            <person name="Satou M."/>
        </authorList>
    </citation>
    <scope>NUCLEOTIDE SEQUENCE</scope>
    <source>
        <strain evidence="1">MAFF 301350</strain>
    </source>
</reference>
<dbReference type="Proteomes" id="UP001106592">
    <property type="component" value="Unassembled WGS sequence"/>
</dbReference>
<dbReference type="EMBL" id="JAHTBI010000176">
    <property type="protein sequence ID" value="MBV6290498.1"/>
    <property type="molecule type" value="Genomic_DNA"/>
</dbReference>
<evidence type="ECO:0008006" key="3">
    <source>
        <dbReference type="Google" id="ProtNLM"/>
    </source>
</evidence>
<dbReference type="AlphaFoldDB" id="A0A9Q2XPC0"/>
<keyword evidence="2" id="KW-1185">Reference proteome</keyword>
<protein>
    <recommendedName>
        <fullName evidence="3">Tox-URI2 domain-containing protein</fullName>
    </recommendedName>
</protein>
<evidence type="ECO:0000313" key="2">
    <source>
        <dbReference type="Proteomes" id="UP001106592"/>
    </source>
</evidence>